<evidence type="ECO:0000313" key="9">
    <source>
        <dbReference type="Proteomes" id="UP000316495"/>
    </source>
</evidence>
<gene>
    <name evidence="8" type="ORF">Athens101428_173</name>
</gene>
<evidence type="ECO:0000256" key="3">
    <source>
        <dbReference type="ARBA" id="ARBA00022692"/>
    </source>
</evidence>
<comment type="subcellular location">
    <subcellularLocation>
        <location evidence="1">Cell membrane</location>
        <topology evidence="1">Multi-pass membrane protein</topology>
    </subcellularLocation>
</comment>
<dbReference type="Proteomes" id="UP000316495">
    <property type="component" value="Unassembled WGS sequence"/>
</dbReference>
<evidence type="ECO:0000256" key="6">
    <source>
        <dbReference type="SAM" id="Phobius"/>
    </source>
</evidence>
<dbReference type="AlphaFoldDB" id="A0A554LP97"/>
<dbReference type="CDD" id="cd18774">
    <property type="entry name" value="PDC2_HK_sensor"/>
    <property type="match status" value="1"/>
</dbReference>
<comment type="caution">
    <text evidence="8">The sequence shown here is derived from an EMBL/GenBank/DDBJ whole genome shotgun (WGS) entry which is preliminary data.</text>
</comment>
<reference evidence="8 9" key="1">
    <citation type="submission" date="2017-07" db="EMBL/GenBank/DDBJ databases">
        <title>Mechanisms for carbon and nitrogen cycling indicate functional differentiation within the Candidate Phyla Radiation.</title>
        <authorList>
            <person name="Danczak R.E."/>
            <person name="Johnston M.D."/>
            <person name="Kenah C."/>
            <person name="Slattery M."/>
            <person name="Wrighton K.C."/>
            <person name="Wilkins M.J."/>
        </authorList>
    </citation>
    <scope>NUCLEOTIDE SEQUENCE [LARGE SCALE GENOMIC DNA]</scope>
    <source>
        <strain evidence="8">Athens1014_28</strain>
    </source>
</reference>
<sequence>MAEKKLSKREKFRKYLDIFFSSIVLLSFGMVLMILVIYYYNKSFEKQQADFANRYAMVIKNETNLYVDEAERVLLSISRLPETEKSGSQSCQKELSQILIEAKIFANIAIAEKDGHFSCAARSEALNLNVFDRSYFQKAVESKSFVIGGYILSRATSERMMIFSYPLLNDKKEVEKVLVAGIKVAELEKNLKEIELTEGFAAAIVDSNGTLLAEAPITDSVGKPYKNQRIFLFALENGRGMINDFSDNERKKVSILPSDDGSYFIIVSAPVRSFISTASHLGKKYWLVVLFPYILILIPFVLLRKYFGCQQNNAKK</sequence>
<dbReference type="SUPFAM" id="SSF103190">
    <property type="entry name" value="Sensory domain-like"/>
    <property type="match status" value="1"/>
</dbReference>
<keyword evidence="4 6" id="KW-1133">Transmembrane helix</keyword>
<evidence type="ECO:0000256" key="2">
    <source>
        <dbReference type="ARBA" id="ARBA00022475"/>
    </source>
</evidence>
<evidence type="ECO:0000256" key="4">
    <source>
        <dbReference type="ARBA" id="ARBA00022989"/>
    </source>
</evidence>
<dbReference type="Pfam" id="PF02743">
    <property type="entry name" value="dCache_1"/>
    <property type="match status" value="1"/>
</dbReference>
<dbReference type="EMBL" id="VMGN01000007">
    <property type="protein sequence ID" value="TSC94712.1"/>
    <property type="molecule type" value="Genomic_DNA"/>
</dbReference>
<dbReference type="Gene3D" id="3.30.450.20">
    <property type="entry name" value="PAS domain"/>
    <property type="match status" value="1"/>
</dbReference>
<keyword evidence="5 6" id="KW-0472">Membrane</keyword>
<feature type="domain" description="Cache" evidence="7">
    <location>
        <begin position="66"/>
        <end position="273"/>
    </location>
</feature>
<evidence type="ECO:0000256" key="5">
    <source>
        <dbReference type="ARBA" id="ARBA00023136"/>
    </source>
</evidence>
<feature type="transmembrane region" description="Helical" evidence="6">
    <location>
        <begin position="15"/>
        <end position="40"/>
    </location>
</feature>
<feature type="transmembrane region" description="Helical" evidence="6">
    <location>
        <begin position="285"/>
        <end position="307"/>
    </location>
</feature>
<dbReference type="InterPro" id="IPR029151">
    <property type="entry name" value="Sensor-like_sf"/>
</dbReference>
<keyword evidence="2" id="KW-1003">Cell membrane</keyword>
<organism evidence="8 9">
    <name type="scientific">Candidatus Berkelbacteria bacterium Athens1014_28</name>
    <dbReference type="NCBI Taxonomy" id="2017145"/>
    <lineage>
        <taxon>Bacteria</taxon>
        <taxon>Candidatus Berkelbacteria</taxon>
    </lineage>
</organism>
<name>A0A554LP97_9BACT</name>
<dbReference type="InterPro" id="IPR033479">
    <property type="entry name" value="dCache_1"/>
</dbReference>
<evidence type="ECO:0000313" key="8">
    <source>
        <dbReference type="EMBL" id="TSC94712.1"/>
    </source>
</evidence>
<accession>A0A554LP97</accession>
<protein>
    <submittedName>
        <fullName evidence="8">Sensor protein</fullName>
    </submittedName>
</protein>
<dbReference type="GO" id="GO:0005886">
    <property type="term" value="C:plasma membrane"/>
    <property type="evidence" value="ECO:0007669"/>
    <property type="project" value="UniProtKB-SubCell"/>
</dbReference>
<keyword evidence="3 6" id="KW-0812">Transmembrane</keyword>
<dbReference type="CDD" id="cd12914">
    <property type="entry name" value="PDC1_DGC_like"/>
    <property type="match status" value="1"/>
</dbReference>
<proteinExistence type="predicted"/>
<evidence type="ECO:0000256" key="1">
    <source>
        <dbReference type="ARBA" id="ARBA00004651"/>
    </source>
</evidence>
<evidence type="ECO:0000259" key="7">
    <source>
        <dbReference type="Pfam" id="PF02743"/>
    </source>
</evidence>